<gene>
    <name evidence="8" type="ORF">K3769_39970</name>
</gene>
<keyword evidence="9" id="KW-1185">Reference proteome</keyword>
<keyword evidence="2" id="KW-0597">Phosphoprotein</keyword>
<feature type="domain" description="PKS/mFAS DH" evidence="7">
    <location>
        <begin position="782"/>
        <end position="1082"/>
    </location>
</feature>
<dbReference type="InterPro" id="IPR020841">
    <property type="entry name" value="PKS_Beta-ketoAc_synthase_dom"/>
</dbReference>
<dbReference type="InterPro" id="IPR049552">
    <property type="entry name" value="PKS_DH_N"/>
</dbReference>
<evidence type="ECO:0000259" key="6">
    <source>
        <dbReference type="PROSITE" id="PS52004"/>
    </source>
</evidence>
<evidence type="ECO:0000313" key="8">
    <source>
        <dbReference type="EMBL" id="MCX4238847.1"/>
    </source>
</evidence>
<proteinExistence type="inferred from homology"/>
<comment type="caution">
    <text evidence="8">The sequence shown here is derived from an EMBL/GenBank/DDBJ whole genome shotgun (WGS) entry which is preliminary data.</text>
</comment>
<dbReference type="SUPFAM" id="SSF53901">
    <property type="entry name" value="Thiolase-like"/>
    <property type="match status" value="2"/>
</dbReference>
<evidence type="ECO:0000256" key="4">
    <source>
        <dbReference type="RuleBase" id="RU003694"/>
    </source>
</evidence>
<dbReference type="InterPro" id="IPR042104">
    <property type="entry name" value="PKS_dehydratase_sf"/>
</dbReference>
<dbReference type="PROSITE" id="PS52004">
    <property type="entry name" value="KS3_2"/>
    <property type="match status" value="1"/>
</dbReference>
<keyword evidence="1" id="KW-0596">Phosphopantetheine</keyword>
<dbReference type="EMBL" id="JAIFZO010000002">
    <property type="protein sequence ID" value="MCX4238847.1"/>
    <property type="molecule type" value="Genomic_DNA"/>
</dbReference>
<evidence type="ECO:0000256" key="1">
    <source>
        <dbReference type="ARBA" id="ARBA00022450"/>
    </source>
</evidence>
<dbReference type="SMART" id="SM00825">
    <property type="entry name" value="PKS_KS"/>
    <property type="match status" value="1"/>
</dbReference>
<feature type="compositionally biased region" description="Low complexity" evidence="5">
    <location>
        <begin position="758"/>
        <end position="776"/>
    </location>
</feature>
<reference evidence="8" key="1">
    <citation type="journal article" date="2022" name="bioRxiv">
        <title>Discovery and biosynthetic assessment of Streptomyces ortus sp nov. isolated from a deep-sea sponge.</title>
        <authorList>
            <person name="Williams S.E."/>
        </authorList>
    </citation>
    <scope>NUCLEOTIDE SEQUENCE</scope>
    <source>
        <strain evidence="8">A15ISP2-DRY2</strain>
    </source>
</reference>
<evidence type="ECO:0000256" key="5">
    <source>
        <dbReference type="SAM" id="MobiDB-lite"/>
    </source>
</evidence>
<feature type="active site" description="Proton acceptor; for dehydratase activity" evidence="3">
    <location>
        <position position="814"/>
    </location>
</feature>
<dbReference type="InterPro" id="IPR050091">
    <property type="entry name" value="PKS_NRPS_Biosynth_Enz"/>
</dbReference>
<feature type="region of interest" description="C-terminal hotdog fold" evidence="3">
    <location>
        <begin position="931"/>
        <end position="1082"/>
    </location>
</feature>
<feature type="region of interest" description="N-terminal hotdog fold" evidence="3">
    <location>
        <begin position="782"/>
        <end position="913"/>
    </location>
</feature>
<sequence length="1087" mass="115781">MNGRRRPAEAVAVIGMGLVVPGANSPEEFWDVLCSGVPQFRPPDARWDLETLFTPEMGAEDRVYLRDMGYVTDFRPHPGTDEGAPGGLDPEAGRWLRHCLRQAIDGMNFRDTDRWQLTVGASAESSQRFEEALLLDRAAASLSDHPSHTTDIQNALRRLYPHATEDPASYLSPAQVRLAAQGLTPDTCHISVLQGACAGSLHAIDAGVKALWADECDIAVCGSSFVLNRMTNILCCVMKAAARDGAVRPFDHAAAGTVFGEGAGLVVLKRHSRAVADGDRIHGVIAGTAASTDGRGASIVTPNPAGQQLAVQRALRTAAVTPSEVELILAHGTGTVVGDEAELRMLGDIAAGRARWHVSSNKSLIGHTGWTAGVASLIHGLLVLRHAKIPAQRQFEQVVDPALLKDGALTIPTSDVDWPAHDGRTRTMAVCAYGLGGNNGCLVVSDRVPAAYTPPTTPDTDIVLTAWHAHLPGAPDRRAVTRWLGGGAQQWPDTFPVPYPPPPFEACRLPPTTFATLDASQLTILDSAHGLAGQIGPPLKTLAPRTGVYLGHLGPTRNSVEYTLRAGLDDLARRYGPGLLPGPQRLTAAQFTRKIRTDIPRAVSDTYTSLLCCITASRVSVQHDLHGPALSYEAGTDSVLAAVDAARLQLLGGSIDLALVFGVAANAVHGATFLEPARGQRLREGAFALCLARRDTAEREGLPVLAVVGRGPLGPRRQEPLEPEFGGFLGGEGAVRILRALVSDAPTTHIAPRASPHTPVLTLSTPRTLPTPSAPASTADRPFFFLRQLETRTPRHARWLIPLDGRLDSFLEDHVVDGRPTMPGTVLIELAAQAATAAVEGLVPRSFHDVSFEAFVRLPAAGRPPLVLKAVTDLVERAPGRAVVEVRLLSDVVLPTGRVVHVDRTHMTTRVVLGSYLPQRPFWEDARRAPDEAATVADVYCAGHAAHRLSGAFDSLRDLRLHDSGGSARWHPVAGPSHPAYARFRTPAILLDALLRTGQLCGPDGAADVPAVPLGMRKVTLNTQGNDIVLAGLFGSAVELHHLNGTAASDQERQQLALAPDGTVLARVDGLRLAPRPDRPRAEAGTR</sequence>
<evidence type="ECO:0000256" key="2">
    <source>
        <dbReference type="ARBA" id="ARBA00022553"/>
    </source>
</evidence>
<dbReference type="PANTHER" id="PTHR43775:SF37">
    <property type="entry name" value="SI:DKEY-61P9.11"/>
    <property type="match status" value="1"/>
</dbReference>
<dbReference type="Pfam" id="PF00109">
    <property type="entry name" value="ketoacyl-synt"/>
    <property type="match status" value="2"/>
</dbReference>
<dbReference type="Proteomes" id="UP001165590">
    <property type="component" value="Unassembled WGS sequence"/>
</dbReference>
<feature type="active site" description="Proton donor; for dehydratase activity" evidence="3">
    <location>
        <position position="992"/>
    </location>
</feature>
<dbReference type="InterPro" id="IPR014030">
    <property type="entry name" value="Ketoacyl_synth_N"/>
</dbReference>
<feature type="region of interest" description="Disordered" evidence="5">
    <location>
        <begin position="749"/>
        <end position="776"/>
    </location>
</feature>
<dbReference type="InterPro" id="IPR016039">
    <property type="entry name" value="Thiolase-like"/>
</dbReference>
<evidence type="ECO:0000256" key="3">
    <source>
        <dbReference type="PROSITE-ProRule" id="PRU01363"/>
    </source>
</evidence>
<dbReference type="Pfam" id="PF02801">
    <property type="entry name" value="Ketoacyl-synt_C"/>
    <property type="match status" value="1"/>
</dbReference>
<dbReference type="Gene3D" id="3.40.47.10">
    <property type="match status" value="2"/>
</dbReference>
<keyword evidence="4" id="KW-0808">Transferase</keyword>
<dbReference type="InterPro" id="IPR049900">
    <property type="entry name" value="PKS_mFAS_DH"/>
</dbReference>
<dbReference type="Gene3D" id="3.10.129.110">
    <property type="entry name" value="Polyketide synthase dehydratase"/>
    <property type="match status" value="1"/>
</dbReference>
<dbReference type="InterPro" id="IPR014031">
    <property type="entry name" value="Ketoacyl_synth_C"/>
</dbReference>
<feature type="domain" description="Ketosynthase family 3 (KS3)" evidence="6">
    <location>
        <begin position="8"/>
        <end position="446"/>
    </location>
</feature>
<accession>A0ABT3VGQ9</accession>
<dbReference type="RefSeq" id="WP_267031104.1">
    <property type="nucleotide sequence ID" value="NZ_JAIFZO010000002.1"/>
</dbReference>
<dbReference type="PANTHER" id="PTHR43775">
    <property type="entry name" value="FATTY ACID SYNTHASE"/>
    <property type="match status" value="1"/>
</dbReference>
<dbReference type="PROSITE" id="PS52019">
    <property type="entry name" value="PKS_MFAS_DH"/>
    <property type="match status" value="1"/>
</dbReference>
<organism evidence="8 9">
    <name type="scientific">Streptomyces ortus</name>
    <dbReference type="NCBI Taxonomy" id="2867268"/>
    <lineage>
        <taxon>Bacteria</taxon>
        <taxon>Bacillati</taxon>
        <taxon>Actinomycetota</taxon>
        <taxon>Actinomycetes</taxon>
        <taxon>Kitasatosporales</taxon>
        <taxon>Streptomycetaceae</taxon>
        <taxon>Streptomyces</taxon>
    </lineage>
</organism>
<protein>
    <submittedName>
        <fullName evidence="8">Polyketide synthase dehydratase domain-containing protein</fullName>
    </submittedName>
</protein>
<evidence type="ECO:0000259" key="7">
    <source>
        <dbReference type="PROSITE" id="PS52019"/>
    </source>
</evidence>
<evidence type="ECO:0000313" key="9">
    <source>
        <dbReference type="Proteomes" id="UP001165590"/>
    </source>
</evidence>
<dbReference type="CDD" id="cd00833">
    <property type="entry name" value="PKS"/>
    <property type="match status" value="1"/>
</dbReference>
<comment type="similarity">
    <text evidence="4">Belongs to the thiolase-like superfamily. Beta-ketoacyl-ACP synthases family.</text>
</comment>
<dbReference type="Pfam" id="PF21089">
    <property type="entry name" value="PKS_DH_N"/>
    <property type="match status" value="1"/>
</dbReference>
<name>A0ABT3VGQ9_9ACTN</name>